<keyword evidence="1" id="KW-1133">Transmembrane helix</keyword>
<dbReference type="Gene3D" id="3.40.50.2300">
    <property type="match status" value="2"/>
</dbReference>
<evidence type="ECO:0000313" key="3">
    <source>
        <dbReference type="Proteomes" id="UP001352263"/>
    </source>
</evidence>
<sequence length="349" mass="39413">MSKNIKLESIFIGLFLVVALGLFAWFNMSKPSILILHSYDKSYAWTRDVNVGLERVLNNNYRYQVRWYYMDTKRRPYPEYRSSAGIAARRFIEQMQPDVVIAIDDDAQQYVSRHFINDPKMKIVFAGINNSAADYGLDKANNATGIMERIPLPAIRETFLIADNLKSLGRPVRLALLADKSESVSGDIKQLQGFNWDPVQLVSINRAASWPDWQAKVRDLAGKADVIMVTGYRRLARSETDKSLVPPHEVVHWTEMHSSVPVISGNGFFTEEGGMLAIGTSPYEQGETAARMALDIVLRGKHPKEFPIVSSSQFIVTMNGARMQVRGFKLPKVYEAAARTGNKYFDDSH</sequence>
<feature type="transmembrane region" description="Helical" evidence="1">
    <location>
        <begin position="7"/>
        <end position="26"/>
    </location>
</feature>
<dbReference type="PANTHER" id="PTHR35271:SF1">
    <property type="entry name" value="ABC TRANSPORTER, SUBSTRATE-BINDING LIPOPROTEIN"/>
    <property type="match status" value="1"/>
</dbReference>
<reference evidence="2 3" key="1">
    <citation type="submission" date="2023-10" db="EMBL/GenBank/DDBJ databases">
        <title>Noviherbaspirillum sp. CPCC 100848 genome assembly.</title>
        <authorList>
            <person name="Li X.Y."/>
            <person name="Fang X.M."/>
        </authorList>
    </citation>
    <scope>NUCLEOTIDE SEQUENCE [LARGE SCALE GENOMIC DNA]</scope>
    <source>
        <strain evidence="2 3">CPCC 100848</strain>
    </source>
</reference>
<keyword evidence="3" id="KW-1185">Reference proteome</keyword>
<accession>A0ABU6JBK8</accession>
<keyword evidence="1" id="KW-0472">Membrane</keyword>
<dbReference type="PANTHER" id="PTHR35271">
    <property type="entry name" value="ABC TRANSPORTER, SUBSTRATE-BINDING LIPOPROTEIN-RELATED"/>
    <property type="match status" value="1"/>
</dbReference>
<name>A0ABU6JBK8_9BURK</name>
<dbReference type="InterPro" id="IPR007487">
    <property type="entry name" value="ABC_transpt-TYRBP-like"/>
</dbReference>
<dbReference type="Pfam" id="PF04392">
    <property type="entry name" value="ABC_sub_bind"/>
    <property type="match status" value="1"/>
</dbReference>
<comment type="caution">
    <text evidence="2">The sequence shown here is derived from an EMBL/GenBank/DDBJ whole genome shotgun (WGS) entry which is preliminary data.</text>
</comment>
<dbReference type="EMBL" id="JAWIIV010000013">
    <property type="protein sequence ID" value="MEC4720700.1"/>
    <property type="molecule type" value="Genomic_DNA"/>
</dbReference>
<protein>
    <submittedName>
        <fullName evidence="2">ABC transporter substrate binding protein</fullName>
    </submittedName>
</protein>
<keyword evidence="1" id="KW-0812">Transmembrane</keyword>
<evidence type="ECO:0000313" key="2">
    <source>
        <dbReference type="EMBL" id="MEC4720700.1"/>
    </source>
</evidence>
<dbReference type="RefSeq" id="WP_326507416.1">
    <property type="nucleotide sequence ID" value="NZ_JAWIIV010000013.1"/>
</dbReference>
<organism evidence="2 3">
    <name type="scientific">Noviherbaspirillum album</name>
    <dbReference type="NCBI Taxonomy" id="3080276"/>
    <lineage>
        <taxon>Bacteria</taxon>
        <taxon>Pseudomonadati</taxon>
        <taxon>Pseudomonadota</taxon>
        <taxon>Betaproteobacteria</taxon>
        <taxon>Burkholderiales</taxon>
        <taxon>Oxalobacteraceae</taxon>
        <taxon>Noviherbaspirillum</taxon>
    </lineage>
</organism>
<gene>
    <name evidence="2" type="ORF">RY831_16170</name>
</gene>
<proteinExistence type="predicted"/>
<evidence type="ECO:0000256" key="1">
    <source>
        <dbReference type="SAM" id="Phobius"/>
    </source>
</evidence>
<dbReference type="Proteomes" id="UP001352263">
    <property type="component" value="Unassembled WGS sequence"/>
</dbReference>